<dbReference type="Proteomes" id="UP001642540">
    <property type="component" value="Unassembled WGS sequence"/>
</dbReference>
<accession>A0ABP1Q4T2</accession>
<feature type="region of interest" description="Disordered" evidence="5">
    <location>
        <begin position="107"/>
        <end position="127"/>
    </location>
</feature>
<proteinExistence type="predicted"/>
<dbReference type="Gene3D" id="3.90.810.10">
    <property type="entry name" value="CRIB domain"/>
    <property type="match status" value="1"/>
</dbReference>
<dbReference type="EMBL" id="CAXLJM020000022">
    <property type="protein sequence ID" value="CAL8087767.1"/>
    <property type="molecule type" value="Genomic_DNA"/>
</dbReference>
<feature type="compositionally biased region" description="Polar residues" evidence="5">
    <location>
        <begin position="289"/>
        <end position="298"/>
    </location>
</feature>
<dbReference type="PROSITE" id="PS50108">
    <property type="entry name" value="CRIB"/>
    <property type="match status" value="1"/>
</dbReference>
<dbReference type="InterPro" id="IPR036936">
    <property type="entry name" value="CRIB_dom_sf"/>
</dbReference>
<gene>
    <name evidence="7" type="ORF">ODALV1_LOCUS6845</name>
</gene>
<evidence type="ECO:0000256" key="4">
    <source>
        <dbReference type="ARBA" id="ARBA00023212"/>
    </source>
</evidence>
<evidence type="ECO:0000313" key="8">
    <source>
        <dbReference type="Proteomes" id="UP001642540"/>
    </source>
</evidence>
<feature type="compositionally biased region" description="Polar residues" evidence="5">
    <location>
        <begin position="306"/>
        <end position="324"/>
    </location>
</feature>
<keyword evidence="2" id="KW-0963">Cytoplasm</keyword>
<feature type="domain" description="CRIB" evidence="6">
    <location>
        <begin position="190"/>
        <end position="203"/>
    </location>
</feature>
<comment type="subcellular location">
    <subcellularLocation>
        <location evidence="1">Cytoplasm</location>
        <location evidence="1">Cytoskeleton</location>
    </subcellularLocation>
</comment>
<dbReference type="SUPFAM" id="SSF47912">
    <property type="entry name" value="Wiscott-Aldrich syndrome protein, WASP, C-terminal domain"/>
    <property type="match status" value="1"/>
</dbReference>
<sequence length="358" mass="40641">MASTPPPFPVILPPLPNFSKVASEQSYKSLEELRLHVLRKYRREIVNKVRFSDVSQQLIHCGLVSKEECFEICKMPVAQQMSQCYQKVHDIMDILICQRKVGITNTSLDESSQESEREQLQAASHNERQNELAKDIWNNFLIALKCQHAPIASKMQSELDKSKSSDTESKLKRKNSNNVGTPSRLKKEDIGTPTRFQHVQHYGLISRTRSVDIVDFNRNVVETKEKEGEGKSDEQPNEKDADLQEFFKRAGVLPRHLENPKTRQVIFKFIEDHGGMEKIRREVRAPPRASSSDSNLTLIGSAAGNHYNNSSESNANKFSTTSNIEHPAFTSPPPPYAPPSVPFEPTPKPKPNMDLYNF</sequence>
<evidence type="ECO:0000313" key="7">
    <source>
        <dbReference type="EMBL" id="CAL8087767.1"/>
    </source>
</evidence>
<organism evidence="7 8">
    <name type="scientific">Orchesella dallaii</name>
    <dbReference type="NCBI Taxonomy" id="48710"/>
    <lineage>
        <taxon>Eukaryota</taxon>
        <taxon>Metazoa</taxon>
        <taxon>Ecdysozoa</taxon>
        <taxon>Arthropoda</taxon>
        <taxon>Hexapoda</taxon>
        <taxon>Collembola</taxon>
        <taxon>Entomobryomorpha</taxon>
        <taxon>Entomobryoidea</taxon>
        <taxon>Orchesellidae</taxon>
        <taxon>Orchesellinae</taxon>
        <taxon>Orchesella</taxon>
    </lineage>
</organism>
<evidence type="ECO:0000256" key="3">
    <source>
        <dbReference type="ARBA" id="ARBA00022553"/>
    </source>
</evidence>
<feature type="compositionally biased region" description="Basic and acidic residues" evidence="5">
    <location>
        <begin position="114"/>
        <end position="127"/>
    </location>
</feature>
<dbReference type="InterPro" id="IPR011026">
    <property type="entry name" value="WAS_C"/>
</dbReference>
<feature type="region of interest" description="Disordered" evidence="5">
    <location>
        <begin position="283"/>
        <end position="358"/>
    </location>
</feature>
<name>A0ABP1Q4T2_9HEXA</name>
<feature type="region of interest" description="Disordered" evidence="5">
    <location>
        <begin position="155"/>
        <end position="192"/>
    </location>
</feature>
<feature type="compositionally biased region" description="Pro residues" evidence="5">
    <location>
        <begin position="330"/>
        <end position="350"/>
    </location>
</feature>
<keyword evidence="8" id="KW-1185">Reference proteome</keyword>
<comment type="caution">
    <text evidence="7">The sequence shown here is derived from an EMBL/GenBank/DDBJ whole genome shotgun (WGS) entry which is preliminary data.</text>
</comment>
<dbReference type="InterPro" id="IPR000095">
    <property type="entry name" value="CRIB_dom"/>
</dbReference>
<feature type="compositionally biased region" description="Basic and acidic residues" evidence="5">
    <location>
        <begin position="157"/>
        <end position="170"/>
    </location>
</feature>
<evidence type="ECO:0000259" key="6">
    <source>
        <dbReference type="PROSITE" id="PS50108"/>
    </source>
</evidence>
<keyword evidence="4" id="KW-0206">Cytoskeleton</keyword>
<protein>
    <recommendedName>
        <fullName evidence="6">CRIB domain-containing protein</fullName>
    </recommendedName>
</protein>
<reference evidence="7 8" key="1">
    <citation type="submission" date="2024-08" db="EMBL/GenBank/DDBJ databases">
        <authorList>
            <person name="Cucini C."/>
            <person name="Frati F."/>
        </authorList>
    </citation>
    <scope>NUCLEOTIDE SEQUENCE [LARGE SCALE GENOMIC DNA]</scope>
</reference>
<evidence type="ECO:0000256" key="2">
    <source>
        <dbReference type="ARBA" id="ARBA00022490"/>
    </source>
</evidence>
<evidence type="ECO:0000256" key="1">
    <source>
        <dbReference type="ARBA" id="ARBA00004245"/>
    </source>
</evidence>
<keyword evidence="3" id="KW-0597">Phosphoprotein</keyword>
<evidence type="ECO:0000256" key="5">
    <source>
        <dbReference type="SAM" id="MobiDB-lite"/>
    </source>
</evidence>